<protein>
    <submittedName>
        <fullName evidence="2">Heterokaryon incompatibility protein</fullName>
    </submittedName>
</protein>
<dbReference type="PANTHER" id="PTHR33112">
    <property type="entry name" value="DOMAIN PROTEIN, PUTATIVE-RELATED"/>
    <property type="match status" value="1"/>
</dbReference>
<evidence type="ECO:0000313" key="3">
    <source>
        <dbReference type="Proteomes" id="UP001281614"/>
    </source>
</evidence>
<sequence>MDAVESIQHSGDAFKRVFPLLAADHAQTREQLRTSPFPNLKRLADILDDDPAIRRRQDQIYNIRLQTNRTVVALVDVDRTKELHAALAAVTYKGGFELVNIDDDNSSVRLCDCCKDFLQNPAFETGTLDAFQSPVKRRPTKNHHDTFFQLMDCCYSSRPGCRLCQALWRNFEIQLRKVGHCFWHDGPFNLYIERWEGSDMSFIISNIMRCINASSASSMTQFRLYDADEMKRSGAYPHSKLGACTNSETAFEQMRKWLDACFEKHSYCRGFLSSSQTPTRLVHINGAKQKIQVLESMDANTQYVALSYRWGDSQSAYKLTAKTKLELTSESGVSMDRLPKTIYDACSACNQLGYDHLWIDRLCIVQDCTDDWAREASKMSQVYRNSVLTISASCCSDDSHGLFTDRSHRNFQPLHLRIRPSEMEAHKTMIIEPGNRDEDGPKGMLGHLANRGWVFQERILSRRTVYYTKEQIFWECSTLKASELWPEGKFHDWSLATPYHRDYYPGSKPSRRACEGDCRCGVQMLPRDRDKWQQIVMDYTKRVFTFEEDRLPGLSGLATEFKKNHRDDEDEYYAGLWKSNIIEDLCWSAGTPPPAIPTKYRAPSWSWASLESQDNIPSRMCTETDVISRHKGRSYEPRQRLLPWCSL</sequence>
<dbReference type="Proteomes" id="UP001281614">
    <property type="component" value="Unassembled WGS sequence"/>
</dbReference>
<comment type="caution">
    <text evidence="2">The sequence shown here is derived from an EMBL/GenBank/DDBJ whole genome shotgun (WGS) entry which is preliminary data.</text>
</comment>
<dbReference type="InterPro" id="IPR010730">
    <property type="entry name" value="HET"/>
</dbReference>
<accession>A0AAD9YV24</accession>
<reference evidence="2" key="1">
    <citation type="submission" date="2023-02" db="EMBL/GenBank/DDBJ databases">
        <title>Colletotrichum kahawae CIFC_Que2 genome sequencing and assembly.</title>
        <authorList>
            <person name="Baroncelli R."/>
        </authorList>
    </citation>
    <scope>NUCLEOTIDE SEQUENCE</scope>
    <source>
        <strain evidence="2">CIFC_Que2</strain>
    </source>
</reference>
<proteinExistence type="predicted"/>
<dbReference type="PANTHER" id="PTHR33112:SF15">
    <property type="entry name" value="HETEROKARYON INCOMPATIBILITY DOMAIN-CONTAINING PROTEIN"/>
    <property type="match status" value="1"/>
</dbReference>
<gene>
    <name evidence="2" type="ORF">CKAH01_00399</name>
</gene>
<dbReference type="AlphaFoldDB" id="A0AAD9YV24"/>
<feature type="domain" description="Heterokaryon incompatibility" evidence="1">
    <location>
        <begin position="303"/>
        <end position="457"/>
    </location>
</feature>
<keyword evidence="3" id="KW-1185">Reference proteome</keyword>
<dbReference type="EMBL" id="VYYT01000001">
    <property type="protein sequence ID" value="KAK2780455.1"/>
    <property type="molecule type" value="Genomic_DNA"/>
</dbReference>
<organism evidence="2 3">
    <name type="scientific">Colletotrichum kahawae</name>
    <name type="common">Coffee berry disease fungus</name>
    <dbReference type="NCBI Taxonomy" id="34407"/>
    <lineage>
        <taxon>Eukaryota</taxon>
        <taxon>Fungi</taxon>
        <taxon>Dikarya</taxon>
        <taxon>Ascomycota</taxon>
        <taxon>Pezizomycotina</taxon>
        <taxon>Sordariomycetes</taxon>
        <taxon>Hypocreomycetidae</taxon>
        <taxon>Glomerellales</taxon>
        <taxon>Glomerellaceae</taxon>
        <taxon>Colletotrichum</taxon>
        <taxon>Colletotrichum gloeosporioides species complex</taxon>
    </lineage>
</organism>
<dbReference type="Pfam" id="PF06985">
    <property type="entry name" value="HET"/>
    <property type="match status" value="1"/>
</dbReference>
<evidence type="ECO:0000313" key="2">
    <source>
        <dbReference type="EMBL" id="KAK2780455.1"/>
    </source>
</evidence>
<name>A0AAD9YV24_COLKA</name>
<evidence type="ECO:0000259" key="1">
    <source>
        <dbReference type="Pfam" id="PF06985"/>
    </source>
</evidence>